<dbReference type="Pfam" id="PF14200">
    <property type="entry name" value="RicinB_lectin_2"/>
    <property type="match status" value="1"/>
</dbReference>
<dbReference type="SUPFAM" id="SSF50370">
    <property type="entry name" value="Ricin B-like lectins"/>
    <property type="match status" value="1"/>
</dbReference>
<dbReference type="InterPro" id="IPR035992">
    <property type="entry name" value="Ricin_B-like_lectins"/>
</dbReference>
<evidence type="ECO:0000313" key="4">
    <source>
        <dbReference type="Proteomes" id="UP000304900"/>
    </source>
</evidence>
<dbReference type="Proteomes" id="UP000304900">
    <property type="component" value="Unassembled WGS sequence"/>
</dbReference>
<dbReference type="EMBL" id="SZVO01000008">
    <property type="protein sequence ID" value="TKT90820.1"/>
    <property type="molecule type" value="Genomic_DNA"/>
</dbReference>
<keyword evidence="4" id="KW-1185">Reference proteome</keyword>
<feature type="signal peptide" evidence="1">
    <location>
        <begin position="1"/>
        <end position="20"/>
    </location>
</feature>
<proteinExistence type="predicted"/>
<evidence type="ECO:0000259" key="2">
    <source>
        <dbReference type="Pfam" id="PF14200"/>
    </source>
</evidence>
<evidence type="ECO:0000313" key="3">
    <source>
        <dbReference type="EMBL" id="TKT90820.1"/>
    </source>
</evidence>
<feature type="chain" id="PRO_5020783438" evidence="1">
    <location>
        <begin position="21"/>
        <end position="167"/>
    </location>
</feature>
<comment type="caution">
    <text evidence="3">The sequence shown here is derived from an EMBL/GenBank/DDBJ whole genome shotgun (WGS) entry which is preliminary data.</text>
</comment>
<keyword evidence="1" id="KW-0732">Signal</keyword>
<dbReference type="AlphaFoldDB" id="A0A4U6D0U4"/>
<protein>
    <submittedName>
        <fullName evidence="3">RICIN domain-containing protein</fullName>
    </submittedName>
</protein>
<gene>
    <name evidence="3" type="ORF">FDK13_17795</name>
</gene>
<dbReference type="Gene3D" id="2.80.10.50">
    <property type="match status" value="1"/>
</dbReference>
<organism evidence="3 4">
    <name type="scientific">Dyadobacter frigoris</name>
    <dbReference type="NCBI Taxonomy" id="2576211"/>
    <lineage>
        <taxon>Bacteria</taxon>
        <taxon>Pseudomonadati</taxon>
        <taxon>Bacteroidota</taxon>
        <taxon>Cytophagia</taxon>
        <taxon>Cytophagales</taxon>
        <taxon>Spirosomataceae</taxon>
        <taxon>Dyadobacter</taxon>
    </lineage>
</organism>
<sequence>MKRKYLILVVLLTIFSSAFSQNIKGNYAIKNVKTGMLLRVKDAASKNGTPLVAYNPQNWKCMTWDFINTGANTYQLENLLTHKTFQPQTAAASDVSLEEQPLIAGNSSQEYEFIVVKKDIYLIKLKGTDLYITPSDPDGQVNTSIILAKKRNTTEQQWTIYQQSPTL</sequence>
<dbReference type="InterPro" id="IPR000772">
    <property type="entry name" value="Ricin_B_lectin"/>
</dbReference>
<reference evidence="3 4" key="1">
    <citation type="submission" date="2019-05" db="EMBL/GenBank/DDBJ databases">
        <title>Dyadobacter AR-3-8 sp. nov., isolated from arctic soil.</title>
        <authorList>
            <person name="Chaudhary D.K."/>
        </authorList>
    </citation>
    <scope>NUCLEOTIDE SEQUENCE [LARGE SCALE GENOMIC DNA]</scope>
    <source>
        <strain evidence="3 4">AR-3-8</strain>
    </source>
</reference>
<dbReference type="OrthoDB" id="2285436at2"/>
<dbReference type="RefSeq" id="WP_137341363.1">
    <property type="nucleotide sequence ID" value="NZ_BSQH01000003.1"/>
</dbReference>
<dbReference type="CDD" id="cd00161">
    <property type="entry name" value="beta-trefoil_Ricin-like"/>
    <property type="match status" value="1"/>
</dbReference>
<evidence type="ECO:0000256" key="1">
    <source>
        <dbReference type="SAM" id="SignalP"/>
    </source>
</evidence>
<feature type="domain" description="Ricin B lectin" evidence="2">
    <location>
        <begin position="23"/>
        <end position="83"/>
    </location>
</feature>
<accession>A0A4U6D0U4</accession>
<name>A0A4U6D0U4_9BACT</name>